<dbReference type="Gene3D" id="3.40.30.10">
    <property type="entry name" value="Glutaredoxin"/>
    <property type="match status" value="2"/>
</dbReference>
<organism evidence="4 5">
    <name type="scientific">Thiolapillus brandeum</name>
    <dbReference type="NCBI Taxonomy" id="1076588"/>
    <lineage>
        <taxon>Bacteria</taxon>
        <taxon>Pseudomonadati</taxon>
        <taxon>Pseudomonadota</taxon>
        <taxon>Gammaproteobacteria</taxon>
        <taxon>Chromatiales</taxon>
        <taxon>Sedimenticolaceae</taxon>
        <taxon>Thiolapillus</taxon>
    </lineage>
</organism>
<dbReference type="OrthoDB" id="9791630at2"/>
<accession>A0A7U6GHW2</accession>
<evidence type="ECO:0000259" key="3">
    <source>
        <dbReference type="PROSITE" id="PS51352"/>
    </source>
</evidence>
<dbReference type="Pfam" id="PF13098">
    <property type="entry name" value="Thioredoxin_2"/>
    <property type="match status" value="2"/>
</dbReference>
<dbReference type="KEGG" id="tbn:TBH_C1001"/>
<dbReference type="InterPro" id="IPR036249">
    <property type="entry name" value="Thioredoxin-like_sf"/>
</dbReference>
<dbReference type="PROSITE" id="PS51352">
    <property type="entry name" value="THIOREDOXIN_2"/>
    <property type="match status" value="1"/>
</dbReference>
<gene>
    <name evidence="4" type="ORF">TBH_C1001</name>
</gene>
<dbReference type="AlphaFoldDB" id="A0A7U6GHW2"/>
<feature type="signal peptide" evidence="2">
    <location>
        <begin position="1"/>
        <end position="19"/>
    </location>
</feature>
<dbReference type="PANTHER" id="PTHR15337:SF11">
    <property type="entry name" value="THIOREDOXIN DOMAIN-CONTAINING PROTEIN"/>
    <property type="match status" value="1"/>
</dbReference>
<protein>
    <recommendedName>
        <fullName evidence="3">Thioredoxin domain-containing protein</fullName>
    </recommendedName>
</protein>
<name>A0A7U6GHW2_9GAMM</name>
<dbReference type="RefSeq" id="WP_041066182.1">
    <property type="nucleotide sequence ID" value="NZ_AP012273.1"/>
</dbReference>
<feature type="chain" id="PRO_5030968890" description="Thioredoxin domain-containing protein" evidence="2">
    <location>
        <begin position="20"/>
        <end position="344"/>
    </location>
</feature>
<proteinExistence type="predicted"/>
<evidence type="ECO:0000256" key="1">
    <source>
        <dbReference type="ARBA" id="ARBA00022729"/>
    </source>
</evidence>
<dbReference type="EMBL" id="AP012273">
    <property type="protein sequence ID" value="BAO43931.1"/>
    <property type="molecule type" value="Genomic_DNA"/>
</dbReference>
<evidence type="ECO:0000313" key="4">
    <source>
        <dbReference type="EMBL" id="BAO43931.1"/>
    </source>
</evidence>
<keyword evidence="1 2" id="KW-0732">Signal</keyword>
<keyword evidence="5" id="KW-1185">Reference proteome</keyword>
<evidence type="ECO:0000313" key="5">
    <source>
        <dbReference type="Proteomes" id="UP000031631"/>
    </source>
</evidence>
<dbReference type="InterPro" id="IPR012336">
    <property type="entry name" value="Thioredoxin-like_fold"/>
</dbReference>
<reference evidence="4 5" key="1">
    <citation type="journal article" date="2014" name="PLoS ONE">
        <title>Physiological and genomic features of a novel sulfur-oxidizing gammaproteobacterium belonging to a previously uncultivated symbiotic lineage isolated from a hydrothermal vent.</title>
        <authorList>
            <person name="Nunoura T."/>
            <person name="Takaki Y."/>
            <person name="Kazama H."/>
            <person name="Kakuta J."/>
            <person name="Shimamura S."/>
            <person name="Makita H."/>
            <person name="Hirai M."/>
            <person name="Miyazaki M."/>
            <person name="Takai K."/>
        </authorList>
    </citation>
    <scope>NUCLEOTIDE SEQUENCE [LARGE SCALE GENOMIC DNA]</scope>
    <source>
        <strain evidence="4 5">Hiromi1</strain>
    </source>
</reference>
<dbReference type="SUPFAM" id="SSF52833">
    <property type="entry name" value="Thioredoxin-like"/>
    <property type="match status" value="2"/>
</dbReference>
<dbReference type="PANTHER" id="PTHR15337">
    <property type="entry name" value="ANTERIOR GRADIENT PROTEIN-RELATED"/>
    <property type="match status" value="1"/>
</dbReference>
<feature type="domain" description="Thioredoxin" evidence="3">
    <location>
        <begin position="25"/>
        <end position="167"/>
    </location>
</feature>
<sequence length="344" mass="39384">MRTLAILLQLLFSTPMLMAAQEGGLPAGMVNPGYHAQPSWFKESFLELGEDIAEAKSANKRVLLYFYQDGCPYCAKLLEDNFGNKVIADKTRRHFDVIALNIWGDREVTLPSGETMTEKRFAESLKVQYTPTLLFLDEQGKGVARLNGYYAPHKFEVVLDYVAGRHEQEMKLARYYADRNPIAASGKLNVESFALPHPLQLAENRRNSWRPLLVIFEQKSCQPCDEMHEDAFSREPLLLALSNFDVAQVDMRSASKLQTPDGRELPARKWAEELNIQYAPSLVFFDSRAREIFRSEAYLKNFHLHAVLDYVATGAWRHQPNFQRFVQHRADVLRARGLAVDLMK</sequence>
<dbReference type="InterPro" id="IPR051099">
    <property type="entry name" value="AGR/TXD"/>
</dbReference>
<dbReference type="InterPro" id="IPR013766">
    <property type="entry name" value="Thioredoxin_domain"/>
</dbReference>
<evidence type="ECO:0000256" key="2">
    <source>
        <dbReference type="SAM" id="SignalP"/>
    </source>
</evidence>
<dbReference type="Proteomes" id="UP000031631">
    <property type="component" value="Chromosome"/>
</dbReference>